<evidence type="ECO:0000313" key="2">
    <source>
        <dbReference type="EMBL" id="TWT59173.1"/>
    </source>
</evidence>
<accession>A0A5C5XA31</accession>
<keyword evidence="3" id="KW-1185">Reference proteome</keyword>
<protein>
    <recommendedName>
        <fullName evidence="4">Carboxypeptidase regulatory-like domain-containing protein</fullName>
    </recommendedName>
</protein>
<gene>
    <name evidence="2" type="ORF">CA85_38690</name>
</gene>
<proteinExistence type="predicted"/>
<evidence type="ECO:0000313" key="3">
    <source>
        <dbReference type="Proteomes" id="UP000318053"/>
    </source>
</evidence>
<dbReference type="EMBL" id="SJPK01000011">
    <property type="protein sequence ID" value="TWT59173.1"/>
    <property type="molecule type" value="Genomic_DNA"/>
</dbReference>
<dbReference type="Proteomes" id="UP000318053">
    <property type="component" value="Unassembled WGS sequence"/>
</dbReference>
<sequence length="191" mass="19987">MRALPTTISKTRFFNQSDSPRNNDVNLPFHFLPKSSLRLVTGMTLMLLSCMSIGCSFDDTPDLSEVTGTLTKSGKPVAGAQVEFYPISAGAASYGKTDEEGNFVLRYSTGKPGAAVDEHTVSVIGGRVEGERNAPSVEVTSMAGADAAEGTLQPIGGPKKGRRNSSGGPKTVEGLTAEVLATGPNHIELTI</sequence>
<dbReference type="AlphaFoldDB" id="A0A5C5XA31"/>
<evidence type="ECO:0008006" key="4">
    <source>
        <dbReference type="Google" id="ProtNLM"/>
    </source>
</evidence>
<reference evidence="2 3" key="1">
    <citation type="submission" date="2019-02" db="EMBL/GenBank/DDBJ databases">
        <title>Deep-cultivation of Planctomycetes and their phenomic and genomic characterization uncovers novel biology.</title>
        <authorList>
            <person name="Wiegand S."/>
            <person name="Jogler M."/>
            <person name="Boedeker C."/>
            <person name="Pinto D."/>
            <person name="Vollmers J."/>
            <person name="Rivas-Marin E."/>
            <person name="Kohn T."/>
            <person name="Peeters S.H."/>
            <person name="Heuer A."/>
            <person name="Rast P."/>
            <person name="Oberbeckmann S."/>
            <person name="Bunk B."/>
            <person name="Jeske O."/>
            <person name="Meyerdierks A."/>
            <person name="Storesund J.E."/>
            <person name="Kallscheuer N."/>
            <person name="Luecker S."/>
            <person name="Lage O.M."/>
            <person name="Pohl T."/>
            <person name="Merkel B.J."/>
            <person name="Hornburger P."/>
            <person name="Mueller R.-W."/>
            <person name="Bruemmer F."/>
            <person name="Labrenz M."/>
            <person name="Spormann A.M."/>
            <person name="Op Den Camp H."/>
            <person name="Overmann J."/>
            <person name="Amann R."/>
            <person name="Jetten M.S.M."/>
            <person name="Mascher T."/>
            <person name="Medema M.H."/>
            <person name="Devos D.P."/>
            <person name="Kaster A.-K."/>
            <person name="Ovreas L."/>
            <person name="Rohde M."/>
            <person name="Galperin M.Y."/>
            <person name="Jogler C."/>
        </authorList>
    </citation>
    <scope>NUCLEOTIDE SEQUENCE [LARGE SCALE GENOMIC DNA]</scope>
    <source>
        <strain evidence="2 3">CA85</strain>
    </source>
</reference>
<organism evidence="2 3">
    <name type="scientific">Allorhodopirellula solitaria</name>
    <dbReference type="NCBI Taxonomy" id="2527987"/>
    <lineage>
        <taxon>Bacteria</taxon>
        <taxon>Pseudomonadati</taxon>
        <taxon>Planctomycetota</taxon>
        <taxon>Planctomycetia</taxon>
        <taxon>Pirellulales</taxon>
        <taxon>Pirellulaceae</taxon>
        <taxon>Allorhodopirellula</taxon>
    </lineage>
</organism>
<evidence type="ECO:0000256" key="1">
    <source>
        <dbReference type="SAM" id="MobiDB-lite"/>
    </source>
</evidence>
<name>A0A5C5XA31_9BACT</name>
<comment type="caution">
    <text evidence="2">The sequence shown here is derived from an EMBL/GenBank/DDBJ whole genome shotgun (WGS) entry which is preliminary data.</text>
</comment>
<feature type="region of interest" description="Disordered" evidence="1">
    <location>
        <begin position="144"/>
        <end position="174"/>
    </location>
</feature>